<dbReference type="GO" id="GO:0046872">
    <property type="term" value="F:metal ion binding"/>
    <property type="evidence" value="ECO:0007669"/>
    <property type="project" value="UniProtKB-KW"/>
</dbReference>
<evidence type="ECO:0000256" key="8">
    <source>
        <dbReference type="ARBA" id="ARBA00022989"/>
    </source>
</evidence>
<evidence type="ECO:0000256" key="14">
    <source>
        <dbReference type="PIRSR" id="PIRSR605027-3"/>
    </source>
</evidence>
<dbReference type="Gene3D" id="3.90.550.10">
    <property type="entry name" value="Spore Coat Polysaccharide Biosynthesis Protein SpsA, Chain A"/>
    <property type="match status" value="1"/>
</dbReference>
<organism evidence="18 19">
    <name type="scientific">Romanomermis culicivorax</name>
    <name type="common">Nematode worm</name>
    <dbReference type="NCBI Taxonomy" id="13658"/>
    <lineage>
        <taxon>Eukaryota</taxon>
        <taxon>Metazoa</taxon>
        <taxon>Ecdysozoa</taxon>
        <taxon>Nematoda</taxon>
        <taxon>Enoplea</taxon>
        <taxon>Dorylaimia</taxon>
        <taxon>Mermithida</taxon>
        <taxon>Mermithoidea</taxon>
        <taxon>Mermithidae</taxon>
        <taxon>Romanomermis</taxon>
    </lineage>
</organism>
<keyword evidence="5" id="KW-0812">Transmembrane</keyword>
<evidence type="ECO:0000256" key="17">
    <source>
        <dbReference type="RuleBase" id="RU363127"/>
    </source>
</evidence>
<keyword evidence="4 17" id="KW-0808">Transferase</keyword>
<reference evidence="19" key="1">
    <citation type="submission" date="2022-11" db="UniProtKB">
        <authorList>
            <consortium name="WormBaseParasite"/>
        </authorList>
    </citation>
    <scope>IDENTIFICATION</scope>
</reference>
<evidence type="ECO:0000256" key="13">
    <source>
        <dbReference type="PIRSR" id="PIRSR605027-1"/>
    </source>
</evidence>
<dbReference type="OMA" id="XRDIVEV"/>
<dbReference type="FunFam" id="3.90.550.10:FF:000044">
    <property type="entry name" value="Galactosylgalactosylxylosylprotein 3-beta-glucuronosyltransferase"/>
    <property type="match status" value="1"/>
</dbReference>
<dbReference type="GO" id="GO:0050650">
    <property type="term" value="P:chondroitin sulfate proteoglycan biosynthetic process"/>
    <property type="evidence" value="ECO:0007669"/>
    <property type="project" value="TreeGrafter"/>
</dbReference>
<comment type="cofactor">
    <cofactor evidence="14 17">
        <name>Mn(2+)</name>
        <dbReference type="ChEBI" id="CHEBI:29035"/>
    </cofactor>
</comment>
<dbReference type="EC" id="2.4.1.135" evidence="3 17"/>
<evidence type="ECO:0000256" key="4">
    <source>
        <dbReference type="ARBA" id="ARBA00022679"/>
    </source>
</evidence>
<evidence type="ECO:0000256" key="9">
    <source>
        <dbReference type="ARBA" id="ARBA00023136"/>
    </source>
</evidence>
<keyword evidence="8" id="KW-1133">Transmembrane helix</keyword>
<comment type="similarity">
    <text evidence="2 17">Belongs to the glycosyltransferase 43 family.</text>
</comment>
<comment type="catalytic activity">
    <reaction evidence="12 17">
        <text>3-O-(beta-D-galactosyl-(1-&gt;3)-beta-D-galactosyl-(1-&gt;4)-beta-D-xylosyl)-L-seryl-[protein] + UDP-alpha-D-glucuronate = 3-O-(beta-D-GlcA-(1-&gt;3)-beta-D-Gal-(1-&gt;3)-beta-D-Gal-(1-&gt;4)-beta-D-Xyl)-L-seryl-[protein] + UDP + H(+)</text>
        <dbReference type="Rhea" id="RHEA:24168"/>
        <dbReference type="Rhea" id="RHEA-COMP:12571"/>
        <dbReference type="Rhea" id="RHEA-COMP:12573"/>
        <dbReference type="ChEBI" id="CHEBI:15378"/>
        <dbReference type="ChEBI" id="CHEBI:58052"/>
        <dbReference type="ChEBI" id="CHEBI:58223"/>
        <dbReference type="ChEBI" id="CHEBI:132090"/>
        <dbReference type="ChEBI" id="CHEBI:132093"/>
        <dbReference type="EC" id="2.4.1.135"/>
    </reaction>
</comment>
<evidence type="ECO:0000256" key="1">
    <source>
        <dbReference type="ARBA" id="ARBA00004606"/>
    </source>
</evidence>
<feature type="binding site" evidence="14">
    <location>
        <position position="189"/>
    </location>
    <ligand>
        <name>Mn(2+)</name>
        <dbReference type="ChEBI" id="CHEBI:29035"/>
    </ligand>
</feature>
<dbReference type="Pfam" id="PF03360">
    <property type="entry name" value="Glyco_transf_43"/>
    <property type="match status" value="1"/>
</dbReference>
<evidence type="ECO:0000256" key="6">
    <source>
        <dbReference type="ARBA" id="ARBA00022723"/>
    </source>
</evidence>
<dbReference type="SUPFAM" id="SSF53448">
    <property type="entry name" value="Nucleotide-diphospho-sugar transferases"/>
    <property type="match status" value="1"/>
</dbReference>
<evidence type="ECO:0000256" key="3">
    <source>
        <dbReference type="ARBA" id="ARBA00012641"/>
    </source>
</evidence>
<dbReference type="GO" id="GO:0000139">
    <property type="term" value="C:Golgi membrane"/>
    <property type="evidence" value="ECO:0007669"/>
    <property type="project" value="UniProtKB-SubCell"/>
</dbReference>
<name>A0A915I4V8_ROMCU</name>
<accession>A0A915I4V8</accession>
<keyword evidence="18" id="KW-1185">Reference proteome</keyword>
<keyword evidence="6 14" id="KW-0479">Metal-binding</keyword>
<protein>
    <recommendedName>
        <fullName evidence="3 17">Galactosylgalactosylxylosylprotein 3-beta-glucuronosyltransferase</fullName>
        <ecNumber evidence="3 17">2.4.1.135</ecNumber>
    </recommendedName>
</protein>
<dbReference type="CDD" id="cd00218">
    <property type="entry name" value="GlcAT-I"/>
    <property type="match status" value="1"/>
</dbReference>
<keyword evidence="17" id="KW-0333">Golgi apparatus</keyword>
<evidence type="ECO:0000256" key="5">
    <source>
        <dbReference type="ARBA" id="ARBA00022692"/>
    </source>
</evidence>
<evidence type="ECO:0000256" key="12">
    <source>
        <dbReference type="ARBA" id="ARBA00047979"/>
    </source>
</evidence>
<comment type="pathway">
    <text evidence="17">Protein modification; protein glycosylation.</text>
</comment>
<keyword evidence="9" id="KW-0472">Membrane</keyword>
<evidence type="ECO:0000256" key="16">
    <source>
        <dbReference type="PIRSR" id="PIRSR605027-6"/>
    </source>
</evidence>
<evidence type="ECO:0000256" key="7">
    <source>
        <dbReference type="ARBA" id="ARBA00022968"/>
    </source>
</evidence>
<dbReference type="Proteomes" id="UP000887565">
    <property type="component" value="Unplaced"/>
</dbReference>
<dbReference type="WBParaSite" id="nRc.2.0.1.t08424-RA">
    <property type="protein sequence ID" value="nRc.2.0.1.t08424-RA"/>
    <property type="gene ID" value="nRc.2.0.1.g08424"/>
</dbReference>
<dbReference type="AlphaFoldDB" id="A0A915I4V8"/>
<comment type="subcellular location">
    <subcellularLocation>
        <location evidence="17">Golgi apparatus membrane</location>
        <topology evidence="17">Single-pass type II membrane protein</topology>
    </subcellularLocation>
    <subcellularLocation>
        <location evidence="1">Membrane</location>
        <topology evidence="1">Single-pass type II membrane protein</topology>
    </subcellularLocation>
</comment>
<evidence type="ECO:0000313" key="18">
    <source>
        <dbReference type="Proteomes" id="UP000887565"/>
    </source>
</evidence>
<evidence type="ECO:0000313" key="19">
    <source>
        <dbReference type="WBParaSite" id="nRc.2.0.1.t08424-RA"/>
    </source>
</evidence>
<dbReference type="InterPro" id="IPR005027">
    <property type="entry name" value="Glyco_trans_43"/>
</dbReference>
<keyword evidence="11 14" id="KW-0464">Manganese</keyword>
<evidence type="ECO:0000256" key="2">
    <source>
        <dbReference type="ARBA" id="ARBA00007706"/>
    </source>
</evidence>
<evidence type="ECO:0000256" key="15">
    <source>
        <dbReference type="PIRSR" id="PIRSR605027-4"/>
    </source>
</evidence>
<feature type="glycosylation site" description="N-linked (GlcNAc...) asparagine" evidence="16">
    <location>
        <position position="294"/>
    </location>
</feature>
<proteinExistence type="inferred from homology"/>
<sequence>MLAYDWNDSLLYRNYLILGEQKIDLEDEIRAKEQIIWHQKLEIRTKERELFRLELKLKNLEGKRRMDSNRNPNFSKTSTIYIITPTYARASQKADLTRLSYTLSLVSNIYWIVVEDSDVTTDLVEKILIRSKIRYALLNAVTPTEYKLKLGDPSFRKPRGVAQRNEGLKWIRKNLSPDSKGIVYFADDDNTYDIRLFDEMRTIRKVGVWPVAFVGQLMVERPKVENGRVTGYLVAWGPERHYAIDMAGFAVNLELILKSPQTFFSYNASRGFQETYLLRNLITGLHDLEPKADNCTKVYVWHTKTQRPNLLSEIKGVESDFGIEI</sequence>
<dbReference type="GO" id="GO:0005975">
    <property type="term" value="P:carbohydrate metabolic process"/>
    <property type="evidence" value="ECO:0007669"/>
    <property type="project" value="TreeGrafter"/>
</dbReference>
<dbReference type="PANTHER" id="PTHR10896:SF65">
    <property type="entry name" value="GALACTOSYLGALACTOSYLXYLOSYLPROTEIN 3-BETA-GLUCURONOSYLTRANSFERASE 3"/>
    <property type="match status" value="1"/>
</dbReference>
<keyword evidence="10 16" id="KW-0325">Glycoprotein</keyword>
<feature type="active site" description="Proton donor/acceptor" evidence="13">
    <location>
        <position position="274"/>
    </location>
</feature>
<dbReference type="InterPro" id="IPR029044">
    <property type="entry name" value="Nucleotide-diphossugar_trans"/>
</dbReference>
<keyword evidence="7 17" id="KW-0735">Signal-anchor</keyword>
<dbReference type="GO" id="GO:0015018">
    <property type="term" value="F:galactosylgalactosylxylosylprotein 3-beta-glucuronosyltransferase activity"/>
    <property type="evidence" value="ECO:0007669"/>
    <property type="project" value="UniProtKB-UniRule"/>
</dbReference>
<dbReference type="PANTHER" id="PTHR10896">
    <property type="entry name" value="GALACTOSYLGALACTOSYLXYLOSYLPROTEIN 3-BETA-GLUCURONOSYLTRANSFERASE BETA-1,3-GLUCURONYLTRANSFERASE"/>
    <property type="match status" value="1"/>
</dbReference>
<evidence type="ECO:0000256" key="10">
    <source>
        <dbReference type="ARBA" id="ARBA00023180"/>
    </source>
</evidence>
<evidence type="ECO:0000256" key="11">
    <source>
        <dbReference type="ARBA" id="ARBA00023211"/>
    </source>
</evidence>
<feature type="site" description="Interaction with galactose moiety of substrate glycoprotein" evidence="15">
    <location>
        <position position="220"/>
    </location>
</feature>